<dbReference type="AlphaFoldDB" id="A0A517T9N2"/>
<feature type="transmembrane region" description="Helical" evidence="9">
    <location>
        <begin position="144"/>
        <end position="168"/>
    </location>
</feature>
<evidence type="ECO:0000313" key="11">
    <source>
        <dbReference type="EMBL" id="QDT65076.1"/>
    </source>
</evidence>
<dbReference type="PANTHER" id="PTHR30406">
    <property type="entry name" value="SULFATE TRANSPORT SYSTEM PERMEASE PROTEIN"/>
    <property type="match status" value="1"/>
</dbReference>
<dbReference type="GO" id="GO:0005886">
    <property type="term" value="C:plasma membrane"/>
    <property type="evidence" value="ECO:0007669"/>
    <property type="project" value="UniProtKB-SubCell"/>
</dbReference>
<protein>
    <submittedName>
        <fullName evidence="11">Sulfate transport system permease protein CysW</fullName>
    </submittedName>
</protein>
<dbReference type="InterPro" id="IPR000515">
    <property type="entry name" value="MetI-like"/>
</dbReference>
<sequence>MPPPEQNETSVTVNRHRNMRSRWHGDYLFGAGLWSITLLYIALLLCMVAAQTSYTWPYQIIEVVSRPGIQASLLLTLQSSTTAAVLALVVGVPISYLMSRCQFPGKGVLDAVLDIPNVLPPLVLGLCLLILFQYAPFSRISSLVVYQVPAVFLAQFVVATAYAIPVIRATFERIDPRAEMVALTMGCSRLQAFTAVTLREARYGLIMAATMSWARCLGSFGPLLVFAGVTRNKTEVLSTTIFLELSVGDISAAVAVSTILIVLSCSVLSFVRYLSSFHVTPSPTSL</sequence>
<evidence type="ECO:0000256" key="9">
    <source>
        <dbReference type="RuleBase" id="RU363032"/>
    </source>
</evidence>
<dbReference type="EMBL" id="CP036316">
    <property type="protein sequence ID" value="QDT65076.1"/>
    <property type="molecule type" value="Genomic_DNA"/>
</dbReference>
<name>A0A517T9N2_9PLAN</name>
<evidence type="ECO:0000256" key="8">
    <source>
        <dbReference type="ARBA" id="ARBA00025323"/>
    </source>
</evidence>
<evidence type="ECO:0000256" key="1">
    <source>
        <dbReference type="ARBA" id="ARBA00004651"/>
    </source>
</evidence>
<proteinExistence type="inferred from homology"/>
<feature type="transmembrane region" description="Helical" evidence="9">
    <location>
        <begin position="27"/>
        <end position="50"/>
    </location>
</feature>
<dbReference type="InterPro" id="IPR035906">
    <property type="entry name" value="MetI-like_sf"/>
</dbReference>
<dbReference type="OrthoDB" id="9795403at2"/>
<evidence type="ECO:0000256" key="2">
    <source>
        <dbReference type="ARBA" id="ARBA00011779"/>
    </source>
</evidence>
<evidence type="ECO:0000256" key="3">
    <source>
        <dbReference type="ARBA" id="ARBA00022448"/>
    </source>
</evidence>
<feature type="transmembrane region" description="Helical" evidence="9">
    <location>
        <begin position="250"/>
        <end position="271"/>
    </location>
</feature>
<accession>A0A517T9N2</accession>
<feature type="transmembrane region" description="Helical" evidence="9">
    <location>
        <begin position="205"/>
        <end position="230"/>
    </location>
</feature>
<evidence type="ECO:0000256" key="4">
    <source>
        <dbReference type="ARBA" id="ARBA00022692"/>
    </source>
</evidence>
<dbReference type="Pfam" id="PF00528">
    <property type="entry name" value="BPD_transp_1"/>
    <property type="match status" value="1"/>
</dbReference>
<keyword evidence="3 9" id="KW-0813">Transport</keyword>
<evidence type="ECO:0000259" key="10">
    <source>
        <dbReference type="PROSITE" id="PS50928"/>
    </source>
</evidence>
<reference evidence="11 12" key="1">
    <citation type="submission" date="2019-02" db="EMBL/GenBank/DDBJ databases">
        <title>Deep-cultivation of Planctomycetes and their phenomic and genomic characterization uncovers novel biology.</title>
        <authorList>
            <person name="Wiegand S."/>
            <person name="Jogler M."/>
            <person name="Boedeker C."/>
            <person name="Pinto D."/>
            <person name="Vollmers J."/>
            <person name="Rivas-Marin E."/>
            <person name="Kohn T."/>
            <person name="Peeters S.H."/>
            <person name="Heuer A."/>
            <person name="Rast P."/>
            <person name="Oberbeckmann S."/>
            <person name="Bunk B."/>
            <person name="Jeske O."/>
            <person name="Meyerdierks A."/>
            <person name="Storesund J.E."/>
            <person name="Kallscheuer N."/>
            <person name="Luecker S."/>
            <person name="Lage O.M."/>
            <person name="Pohl T."/>
            <person name="Merkel B.J."/>
            <person name="Hornburger P."/>
            <person name="Mueller R.-W."/>
            <person name="Bruemmer F."/>
            <person name="Labrenz M."/>
            <person name="Spormann A.M."/>
            <person name="Op den Camp H."/>
            <person name="Overmann J."/>
            <person name="Amann R."/>
            <person name="Jetten M.S.M."/>
            <person name="Mascher T."/>
            <person name="Medema M.H."/>
            <person name="Devos D.P."/>
            <person name="Kaster A.-K."/>
            <person name="Ovreas L."/>
            <person name="Rohde M."/>
            <person name="Galperin M.Y."/>
            <person name="Jogler C."/>
        </authorList>
    </citation>
    <scope>NUCLEOTIDE SEQUENCE [LARGE SCALE GENOMIC DNA]</scope>
    <source>
        <strain evidence="11 12">V22</strain>
    </source>
</reference>
<gene>
    <name evidence="11" type="primary">cysW</name>
    <name evidence="11" type="ORF">V22_23220</name>
</gene>
<keyword evidence="5 9" id="KW-1133">Transmembrane helix</keyword>
<evidence type="ECO:0000256" key="7">
    <source>
        <dbReference type="ARBA" id="ARBA00023136"/>
    </source>
</evidence>
<feature type="domain" description="ABC transmembrane type-1" evidence="10">
    <location>
        <begin position="73"/>
        <end position="269"/>
    </location>
</feature>
<evidence type="ECO:0000313" key="12">
    <source>
        <dbReference type="Proteomes" id="UP000319976"/>
    </source>
</evidence>
<keyword evidence="12" id="KW-1185">Reference proteome</keyword>
<dbReference type="Proteomes" id="UP000319976">
    <property type="component" value="Chromosome"/>
</dbReference>
<evidence type="ECO:0000256" key="5">
    <source>
        <dbReference type="ARBA" id="ARBA00022989"/>
    </source>
</evidence>
<dbReference type="Gene3D" id="1.10.3720.10">
    <property type="entry name" value="MetI-like"/>
    <property type="match status" value="1"/>
</dbReference>
<organism evidence="11 12">
    <name type="scientific">Calycomorphotria hydatis</name>
    <dbReference type="NCBI Taxonomy" id="2528027"/>
    <lineage>
        <taxon>Bacteria</taxon>
        <taxon>Pseudomonadati</taxon>
        <taxon>Planctomycetota</taxon>
        <taxon>Planctomycetia</taxon>
        <taxon>Planctomycetales</taxon>
        <taxon>Planctomycetaceae</taxon>
        <taxon>Calycomorphotria</taxon>
    </lineage>
</organism>
<keyword evidence="4 9" id="KW-0812">Transmembrane</keyword>
<feature type="transmembrane region" description="Helical" evidence="9">
    <location>
        <begin position="71"/>
        <end position="98"/>
    </location>
</feature>
<dbReference type="KEGG" id="chya:V22_23220"/>
<keyword evidence="6" id="KW-0764">Sulfate transport</keyword>
<dbReference type="InterPro" id="IPR005667">
    <property type="entry name" value="Sulph_transpt2"/>
</dbReference>
<feature type="transmembrane region" description="Helical" evidence="9">
    <location>
        <begin position="118"/>
        <end position="137"/>
    </location>
</feature>
<comment type="subcellular location">
    <subcellularLocation>
        <location evidence="1 9">Cell membrane</location>
        <topology evidence="1 9">Multi-pass membrane protein</topology>
    </subcellularLocation>
</comment>
<dbReference type="PANTHER" id="PTHR30406:SF8">
    <property type="entry name" value="SULFATE TRANSPORT SYSTEM PERMEASE PROTEIN CYST"/>
    <property type="match status" value="1"/>
</dbReference>
<dbReference type="RefSeq" id="WP_145262770.1">
    <property type="nucleotide sequence ID" value="NZ_CP036316.1"/>
</dbReference>
<dbReference type="SUPFAM" id="SSF161098">
    <property type="entry name" value="MetI-like"/>
    <property type="match status" value="1"/>
</dbReference>
<dbReference type="CDD" id="cd06261">
    <property type="entry name" value="TM_PBP2"/>
    <property type="match status" value="1"/>
</dbReference>
<comment type="subunit">
    <text evidence="2">The complex is composed of two ATP-binding proteins (CysA), two transmembrane proteins (CysT and CysW) and a solute-binding protein (CysP).</text>
</comment>
<keyword evidence="7 9" id="KW-0472">Membrane</keyword>
<comment type="function">
    <text evidence="8">Part of the ABC transporter complex CysAWTP (TC 3.A.1.6.1) involved in sulfate/thiosulfate import. Probably responsible for the translocation of the substrate across the membrane.</text>
</comment>
<dbReference type="GO" id="GO:0015419">
    <property type="term" value="F:ABC-type sulfate transporter activity"/>
    <property type="evidence" value="ECO:0007669"/>
    <property type="project" value="InterPro"/>
</dbReference>
<comment type="similarity">
    <text evidence="9">Belongs to the binding-protein-dependent transport system permease family.</text>
</comment>
<evidence type="ECO:0000256" key="6">
    <source>
        <dbReference type="ARBA" id="ARBA00023032"/>
    </source>
</evidence>
<dbReference type="PROSITE" id="PS50928">
    <property type="entry name" value="ABC_TM1"/>
    <property type="match status" value="1"/>
</dbReference>